<sequence length="577" mass="64233">MNIQALLSEKVSQALVAAGAPADCEPQVRQSAKIQFGDYQANGVMAVAKKLGMAPRQLAEQVLTHLDLNGIANKVEIAGPGFINIFLDPAFLADNVNSALASDRLGVAQPQAQTIVVDYSAPNVAKEMHVGHLRSTIIGDAAVRTLEFLGHKVIRANHVGDWGTQFGMLIAWLEKQQQENAGEMALSDLEGFYRDAKKHYDEDEVFAERARSYVVKLQGGDEYFRQMWRQLVDITMSQNQITYDRLNVTLTRDDVMGESLYNPMLPGIVADLKAKGLACESEGATVVFLDEYKNKEGEPMGVIIQKKDGGYLYTTTDIACAKYRYETLHADRVLYYIDSRQHQHLMQAWTIVRKAGYVPDSVPLEHHMFGMMLGKDGKPFKTRAGGTVKLADLLDEALERARRLVAEKNPDMPADELEKLANAVGIGAVKYADLSKNRTTDYVFDWDNMLAFEGNTAPYMQYAYTRVLSVFRKAEIDEQALAAAPVILTEDREAQLAARLLQFEETLTVVAREGTPHVMCAYLYDLAGLFSGFYEHCPILAAENETTRNSRLKLAQLTARTLKQGLDTLGIETVERM</sequence>
<dbReference type="InterPro" id="IPR036695">
    <property type="entry name" value="Arg-tRNA-synth_N_sf"/>
</dbReference>
<dbReference type="PRINTS" id="PR01038">
    <property type="entry name" value="TRNASYNTHARG"/>
</dbReference>
<keyword evidence="6 9" id="KW-0648">Protein biosynthesis</keyword>
<dbReference type="InterPro" id="IPR009080">
    <property type="entry name" value="tRNAsynth_Ia_anticodon-bd"/>
</dbReference>
<evidence type="ECO:0000313" key="13">
    <source>
        <dbReference type="EMBL" id="MEL0553609.1"/>
    </source>
</evidence>
<dbReference type="HAMAP" id="MF_00123">
    <property type="entry name" value="Arg_tRNA_synth"/>
    <property type="match status" value="1"/>
</dbReference>
<dbReference type="InterPro" id="IPR005148">
    <property type="entry name" value="Arg-tRNA-synth_N"/>
</dbReference>
<evidence type="ECO:0000256" key="2">
    <source>
        <dbReference type="ARBA" id="ARBA00022490"/>
    </source>
</evidence>
<dbReference type="InterPro" id="IPR008909">
    <property type="entry name" value="DALR_anticod-bd"/>
</dbReference>
<dbReference type="InterPro" id="IPR035684">
    <property type="entry name" value="ArgRS_core"/>
</dbReference>
<protein>
    <recommendedName>
        <fullName evidence="9">Arginine--tRNA ligase</fullName>
        <ecNumber evidence="9">6.1.1.19</ecNumber>
    </recommendedName>
    <alternativeName>
        <fullName evidence="9">Arginyl-tRNA synthetase</fullName>
        <shortName evidence="9">ArgRS</shortName>
    </alternativeName>
</protein>
<evidence type="ECO:0000256" key="5">
    <source>
        <dbReference type="ARBA" id="ARBA00022840"/>
    </source>
</evidence>
<evidence type="ECO:0000259" key="11">
    <source>
        <dbReference type="SMART" id="SM00836"/>
    </source>
</evidence>
<comment type="subcellular location">
    <subcellularLocation>
        <location evidence="9">Cytoplasm</location>
    </subcellularLocation>
</comment>
<accession>A0ABU9FB67</accession>
<reference evidence="13 14" key="1">
    <citation type="submission" date="2024-04" db="EMBL/GenBank/DDBJ databases">
        <title>Two novel Raoultella species associated with bleeding cankers of broadleaf hosts, Raoultella scottia sp. nov. and Raoultella lignicola sp. nov.</title>
        <authorList>
            <person name="Brady C.L."/>
        </authorList>
    </citation>
    <scope>NUCLEOTIDE SEQUENCE [LARGE SCALE GENOMIC DNA]</scope>
    <source>
        <strain evidence="13 14">TW_WC1a.1</strain>
    </source>
</reference>
<dbReference type="InterPro" id="IPR014729">
    <property type="entry name" value="Rossmann-like_a/b/a_fold"/>
</dbReference>
<evidence type="ECO:0000256" key="10">
    <source>
        <dbReference type="RuleBase" id="RU363038"/>
    </source>
</evidence>
<evidence type="ECO:0000256" key="7">
    <source>
        <dbReference type="ARBA" id="ARBA00023146"/>
    </source>
</evidence>
<dbReference type="CDD" id="cd00671">
    <property type="entry name" value="ArgRS_core"/>
    <property type="match status" value="1"/>
</dbReference>
<keyword evidence="4 9" id="KW-0547">Nucleotide-binding</keyword>
<evidence type="ECO:0000256" key="8">
    <source>
        <dbReference type="ARBA" id="ARBA00049339"/>
    </source>
</evidence>
<evidence type="ECO:0000256" key="4">
    <source>
        <dbReference type="ARBA" id="ARBA00022741"/>
    </source>
</evidence>
<dbReference type="PANTHER" id="PTHR11956">
    <property type="entry name" value="ARGINYL-TRNA SYNTHETASE"/>
    <property type="match status" value="1"/>
</dbReference>
<evidence type="ECO:0000313" key="14">
    <source>
        <dbReference type="Proteomes" id="UP001312893"/>
    </source>
</evidence>
<evidence type="ECO:0000256" key="6">
    <source>
        <dbReference type="ARBA" id="ARBA00022917"/>
    </source>
</evidence>
<dbReference type="Pfam" id="PF05746">
    <property type="entry name" value="DALR_1"/>
    <property type="match status" value="1"/>
</dbReference>
<comment type="subunit">
    <text evidence="9">Monomer.</text>
</comment>
<dbReference type="Gene3D" id="1.10.730.10">
    <property type="entry name" value="Isoleucyl-tRNA Synthetase, Domain 1"/>
    <property type="match status" value="1"/>
</dbReference>
<dbReference type="SUPFAM" id="SSF55190">
    <property type="entry name" value="Arginyl-tRNA synthetase (ArgRS), N-terminal 'additional' domain"/>
    <property type="match status" value="1"/>
</dbReference>
<dbReference type="SUPFAM" id="SSF47323">
    <property type="entry name" value="Anticodon-binding domain of a subclass of class I aminoacyl-tRNA synthetases"/>
    <property type="match status" value="1"/>
</dbReference>
<dbReference type="Proteomes" id="UP001312893">
    <property type="component" value="Unassembled WGS sequence"/>
</dbReference>
<dbReference type="EC" id="6.1.1.19" evidence="9"/>
<comment type="similarity">
    <text evidence="1 9 10">Belongs to the class-I aminoacyl-tRNA synthetase family.</text>
</comment>
<dbReference type="SMART" id="SM00836">
    <property type="entry name" value="DALR_1"/>
    <property type="match status" value="1"/>
</dbReference>
<feature type="short sequence motif" description="'HIGH' region" evidence="9">
    <location>
        <begin position="122"/>
        <end position="132"/>
    </location>
</feature>
<gene>
    <name evidence="9 13" type="primary">argS</name>
    <name evidence="13" type="ORF">QFI96_018095</name>
</gene>
<dbReference type="CDD" id="cd07956">
    <property type="entry name" value="Anticodon_Ia_Arg"/>
    <property type="match status" value="1"/>
</dbReference>
<evidence type="ECO:0000259" key="12">
    <source>
        <dbReference type="SMART" id="SM01016"/>
    </source>
</evidence>
<comment type="caution">
    <text evidence="13">The sequence shown here is derived from an EMBL/GenBank/DDBJ whole genome shotgun (WGS) entry which is preliminary data.</text>
</comment>
<dbReference type="SMART" id="SM01016">
    <property type="entry name" value="Arg_tRNA_synt_N"/>
    <property type="match status" value="1"/>
</dbReference>
<dbReference type="SUPFAM" id="SSF52374">
    <property type="entry name" value="Nucleotidylyl transferase"/>
    <property type="match status" value="1"/>
</dbReference>
<dbReference type="GO" id="GO:0004814">
    <property type="term" value="F:arginine-tRNA ligase activity"/>
    <property type="evidence" value="ECO:0007669"/>
    <property type="project" value="UniProtKB-EC"/>
</dbReference>
<dbReference type="InterPro" id="IPR001278">
    <property type="entry name" value="Arg-tRNA-ligase"/>
</dbReference>
<feature type="domain" description="Arginyl tRNA synthetase N-terminal" evidence="12">
    <location>
        <begin position="1"/>
        <end position="87"/>
    </location>
</feature>
<dbReference type="Pfam" id="PF00750">
    <property type="entry name" value="tRNA-synt_1d"/>
    <property type="match status" value="1"/>
</dbReference>
<proteinExistence type="inferred from homology"/>
<keyword evidence="2 9" id="KW-0963">Cytoplasm</keyword>
<comment type="catalytic activity">
    <reaction evidence="8 9">
        <text>tRNA(Arg) + L-arginine + ATP = L-arginyl-tRNA(Arg) + AMP + diphosphate</text>
        <dbReference type="Rhea" id="RHEA:20301"/>
        <dbReference type="Rhea" id="RHEA-COMP:9658"/>
        <dbReference type="Rhea" id="RHEA-COMP:9673"/>
        <dbReference type="ChEBI" id="CHEBI:30616"/>
        <dbReference type="ChEBI" id="CHEBI:32682"/>
        <dbReference type="ChEBI" id="CHEBI:33019"/>
        <dbReference type="ChEBI" id="CHEBI:78442"/>
        <dbReference type="ChEBI" id="CHEBI:78513"/>
        <dbReference type="ChEBI" id="CHEBI:456215"/>
        <dbReference type="EC" id="6.1.1.19"/>
    </reaction>
</comment>
<dbReference type="InterPro" id="IPR001412">
    <property type="entry name" value="aa-tRNA-synth_I_CS"/>
</dbReference>
<name>A0ABU9FB67_9ENTR</name>
<keyword evidence="14" id="KW-1185">Reference proteome</keyword>
<organism evidence="13 14">
    <name type="scientific">Raoultella lignicola</name>
    <dbReference type="NCBI Taxonomy" id="3040939"/>
    <lineage>
        <taxon>Bacteria</taxon>
        <taxon>Pseudomonadati</taxon>
        <taxon>Pseudomonadota</taxon>
        <taxon>Gammaproteobacteria</taxon>
        <taxon>Enterobacterales</taxon>
        <taxon>Enterobacteriaceae</taxon>
        <taxon>Klebsiella/Raoultella group</taxon>
        <taxon>Raoultella</taxon>
    </lineage>
</organism>
<feature type="domain" description="DALR anticodon binding" evidence="11">
    <location>
        <begin position="460"/>
        <end position="577"/>
    </location>
</feature>
<dbReference type="Gene3D" id="3.30.1360.70">
    <property type="entry name" value="Arginyl tRNA synthetase N-terminal domain"/>
    <property type="match status" value="1"/>
</dbReference>
<dbReference type="EMBL" id="JARXNK020000105">
    <property type="protein sequence ID" value="MEL0553609.1"/>
    <property type="molecule type" value="Genomic_DNA"/>
</dbReference>
<dbReference type="NCBIfam" id="TIGR00456">
    <property type="entry name" value="argS"/>
    <property type="match status" value="1"/>
</dbReference>
<keyword evidence="7 9" id="KW-0030">Aminoacyl-tRNA synthetase</keyword>
<dbReference type="PROSITE" id="PS00178">
    <property type="entry name" value="AA_TRNA_LIGASE_I"/>
    <property type="match status" value="1"/>
</dbReference>
<evidence type="ECO:0000256" key="1">
    <source>
        <dbReference type="ARBA" id="ARBA00005594"/>
    </source>
</evidence>
<keyword evidence="3 9" id="KW-0436">Ligase</keyword>
<keyword evidence="5 9" id="KW-0067">ATP-binding</keyword>
<dbReference type="PANTHER" id="PTHR11956:SF5">
    <property type="entry name" value="ARGININE--TRNA LIGASE, CYTOPLASMIC"/>
    <property type="match status" value="1"/>
</dbReference>
<evidence type="ECO:0000256" key="9">
    <source>
        <dbReference type="HAMAP-Rule" id="MF_00123"/>
    </source>
</evidence>
<evidence type="ECO:0000256" key="3">
    <source>
        <dbReference type="ARBA" id="ARBA00022598"/>
    </source>
</evidence>
<dbReference type="Gene3D" id="3.40.50.620">
    <property type="entry name" value="HUPs"/>
    <property type="match status" value="1"/>
</dbReference>
<dbReference type="Pfam" id="PF03485">
    <property type="entry name" value="Arg_tRNA_synt_N"/>
    <property type="match status" value="1"/>
</dbReference>
<dbReference type="RefSeq" id="WP_123754925.1">
    <property type="nucleotide sequence ID" value="NZ_JARXNK020000105.1"/>
</dbReference>